<dbReference type="Proteomes" id="UP000664534">
    <property type="component" value="Unassembled WGS sequence"/>
</dbReference>
<evidence type="ECO:0000259" key="4">
    <source>
        <dbReference type="Pfam" id="PF19273"/>
    </source>
</evidence>
<comment type="function">
    <text evidence="2">tRNA nucleus export receptor which facilitates tRNA translocation across the nuclear pore complex. Involved in pre-tRNA splicing, probably by affecting the interaction of pre-tRNA with splicing endonuclease.</text>
</comment>
<dbReference type="AlphaFoldDB" id="A0A8H3EIN3"/>
<evidence type="ECO:0000259" key="3">
    <source>
        <dbReference type="Pfam" id="PF08389"/>
    </source>
</evidence>
<reference evidence="5" key="1">
    <citation type="submission" date="2021-03" db="EMBL/GenBank/DDBJ databases">
        <authorList>
            <person name="Tagirdzhanova G."/>
        </authorList>
    </citation>
    <scope>NUCLEOTIDE SEQUENCE</scope>
</reference>
<organism evidence="5 6">
    <name type="scientific">Imshaugia aleurites</name>
    <dbReference type="NCBI Taxonomy" id="172621"/>
    <lineage>
        <taxon>Eukaryota</taxon>
        <taxon>Fungi</taxon>
        <taxon>Dikarya</taxon>
        <taxon>Ascomycota</taxon>
        <taxon>Pezizomycotina</taxon>
        <taxon>Lecanoromycetes</taxon>
        <taxon>OSLEUM clade</taxon>
        <taxon>Lecanoromycetidae</taxon>
        <taxon>Lecanorales</taxon>
        <taxon>Lecanorineae</taxon>
        <taxon>Parmeliaceae</taxon>
        <taxon>Imshaugia</taxon>
    </lineage>
</organism>
<dbReference type="Pfam" id="PF08389">
    <property type="entry name" value="Xpo1"/>
    <property type="match status" value="1"/>
</dbReference>
<feature type="domain" description="Exportin-5 C-terminal" evidence="4">
    <location>
        <begin position="338"/>
        <end position="580"/>
    </location>
</feature>
<keyword evidence="6" id="KW-1185">Reference proteome</keyword>
<dbReference type="SUPFAM" id="SSF48371">
    <property type="entry name" value="ARM repeat"/>
    <property type="match status" value="1"/>
</dbReference>
<dbReference type="InterPro" id="IPR013598">
    <property type="entry name" value="Exportin-1/Importin-b-like"/>
</dbReference>
<dbReference type="EMBL" id="CAJPDT010000003">
    <property type="protein sequence ID" value="CAF9907411.1"/>
    <property type="molecule type" value="Genomic_DNA"/>
</dbReference>
<dbReference type="GO" id="GO:0003723">
    <property type="term" value="F:RNA binding"/>
    <property type="evidence" value="ECO:0007669"/>
    <property type="project" value="TreeGrafter"/>
</dbReference>
<dbReference type="PANTHER" id="PTHR11223:SF3">
    <property type="entry name" value="EXPORTIN-5"/>
    <property type="match status" value="1"/>
</dbReference>
<keyword evidence="1" id="KW-0819">tRNA processing</keyword>
<sequence>MNGNASVNGHAEERGPEIYAQILRALEIIHEPRSSNVHRQDATRYIEEIRSDEQAPYHGFRLASAKDQPDIVRHYGLSLIEYGVRHRWSEYTPEQSRALRDWVVTLSHGTVDSDPPYIANKVAEIWVEIAKRSWGLDWLDMDELLVQLWDGSMVHKALVLTILETLSDEVFGSDDTTAALRGSDLNRACVEIFTPANVLAEDFPDRETAAHIRYGVDGWLSRMADLLDWCIREGKVDENQRSCGVKTLSTFKSVITWIIPRSLVTTHALHRICACLAASNVPLQLAAVDSLYYLYNRSKFSEDDFRDLVGPMFQDETIQLLKQLYDWLNVVDPTDIDEAKYLLLKKFSEMVFNIGRLLEEKPSFVPEGSNLGEFFDLLLKVMKNQSLHVSIPALHILVKLLNSDDIGSSPAIMALFSELLETCSHRLVRFESLPMDSSNLSIIFLNEDVDTIPERHAFLGNYARFCNQIVELVVQKQPIDALYHILGQADQVLDHVYDGEPPFEASTYKKTSVPYLRIDAQFTVIEAALKGCLKWLTASGNPKTEHEHEIMSSNLQVWCDRLLGLIFEDPIVKQRVIQLAVGFAIGPLKRNAQFAFKIFDYILDTRCPEYPACVAYTDVTIFEEVERKVMAVSQTVASDEQTRARYSSVLFIIMHRATSVNSKPREERLDQFLQPMIEQWQDLGLSNSLSSFDNFSKLLGLENLQQYLSSRAVNKLPNWSAHPLDDQGKALQIHMQNALDTLPLRATKTVMSVSVERLEQGSQPYDMACRLWHKNIPLILPNLLQFISQSQAFHDPANWSALPLEMQDVVRRILTDRFWQVGISQGSRDEFYAGVGDTKATLEGFASSIRATVRTIRETGYRLLYYMSLLGEHFYSFAELPGPLAQALFTDACALSPHQMAILVDMIRPIIDNCPEKSRSHFLPPILSALFEQLDRKASLEWERIEERSKAASEDDDLTNEMKDESILRQLTMASVMLVVGLLEPARPNPPAAPEVPDKVNGDAVSPSENTTRSFILRTPEILKPVILFCTHALRMRDTRACAFIAKVLRSIVPEFAGDGPVKPEVREFISTDVLKACITSLHDPYFVELQKDFAQLIASILVSYTPRTEKPKQILLSLPEMAPERLDRAIRHLFRAHLNVRQQRAIVLDLLEGFRGIAIHEQGKLPKPDARKLRSALQEKYMTVDVQANDKREVSPDLRGVAAMFG</sequence>
<protein>
    <recommendedName>
        <fullName evidence="7">ARM repeat-containing protein</fullName>
    </recommendedName>
</protein>
<accession>A0A8H3EIN3</accession>
<dbReference type="InterPro" id="IPR045478">
    <property type="entry name" value="Exportin-5_C"/>
</dbReference>
<dbReference type="GO" id="GO:0005634">
    <property type="term" value="C:nucleus"/>
    <property type="evidence" value="ECO:0007669"/>
    <property type="project" value="TreeGrafter"/>
</dbReference>
<dbReference type="OrthoDB" id="2215036at2759"/>
<dbReference type="Gene3D" id="1.25.10.10">
    <property type="entry name" value="Leucine-rich Repeat Variant"/>
    <property type="match status" value="1"/>
</dbReference>
<dbReference type="GO" id="GO:0006611">
    <property type="term" value="P:protein export from nucleus"/>
    <property type="evidence" value="ECO:0007669"/>
    <property type="project" value="InterPro"/>
</dbReference>
<comment type="caution">
    <text evidence="5">The sequence shown here is derived from an EMBL/GenBank/DDBJ whole genome shotgun (WGS) entry which is preliminary data.</text>
</comment>
<dbReference type="PANTHER" id="PTHR11223">
    <property type="entry name" value="EXPORTIN 1/5"/>
    <property type="match status" value="1"/>
</dbReference>
<feature type="domain" description="Exportin-5 C-terminal" evidence="4">
    <location>
        <begin position="648"/>
        <end position="1163"/>
    </location>
</feature>
<dbReference type="InterPro" id="IPR016024">
    <property type="entry name" value="ARM-type_fold"/>
</dbReference>
<dbReference type="GO" id="GO:0008033">
    <property type="term" value="P:tRNA processing"/>
    <property type="evidence" value="ECO:0007669"/>
    <property type="project" value="UniProtKB-KW"/>
</dbReference>
<name>A0A8H3EIN3_9LECA</name>
<evidence type="ECO:0008006" key="7">
    <source>
        <dbReference type="Google" id="ProtNLM"/>
    </source>
</evidence>
<feature type="domain" description="Exportin-1/Importin-beta-like" evidence="3">
    <location>
        <begin position="115"/>
        <end position="176"/>
    </location>
</feature>
<dbReference type="Pfam" id="PF19273">
    <property type="entry name" value="Exportin-5"/>
    <property type="match status" value="2"/>
</dbReference>
<dbReference type="GO" id="GO:0006405">
    <property type="term" value="P:RNA export from nucleus"/>
    <property type="evidence" value="ECO:0007669"/>
    <property type="project" value="TreeGrafter"/>
</dbReference>
<dbReference type="GO" id="GO:0042565">
    <property type="term" value="C:RNA nuclear export complex"/>
    <property type="evidence" value="ECO:0007669"/>
    <property type="project" value="TreeGrafter"/>
</dbReference>
<evidence type="ECO:0000313" key="6">
    <source>
        <dbReference type="Proteomes" id="UP000664534"/>
    </source>
</evidence>
<evidence type="ECO:0000313" key="5">
    <source>
        <dbReference type="EMBL" id="CAF9907411.1"/>
    </source>
</evidence>
<dbReference type="InterPro" id="IPR045065">
    <property type="entry name" value="XPO1/5"/>
</dbReference>
<dbReference type="GO" id="GO:0005737">
    <property type="term" value="C:cytoplasm"/>
    <property type="evidence" value="ECO:0007669"/>
    <property type="project" value="TreeGrafter"/>
</dbReference>
<evidence type="ECO:0000256" key="1">
    <source>
        <dbReference type="ARBA" id="ARBA00022694"/>
    </source>
</evidence>
<evidence type="ECO:0000256" key="2">
    <source>
        <dbReference type="ARBA" id="ARBA00025147"/>
    </source>
</evidence>
<proteinExistence type="predicted"/>
<gene>
    <name evidence="5" type="ORF">IMSHALPRED_005523</name>
</gene>
<dbReference type="InterPro" id="IPR011989">
    <property type="entry name" value="ARM-like"/>
</dbReference>
<dbReference type="GO" id="GO:0005049">
    <property type="term" value="F:nuclear export signal receptor activity"/>
    <property type="evidence" value="ECO:0007669"/>
    <property type="project" value="InterPro"/>
</dbReference>